<reference evidence="2" key="1">
    <citation type="journal article" date="2022" name="bioRxiv">
        <title>Sequencing and chromosome-scale assembly of the giantPleurodeles waltlgenome.</title>
        <authorList>
            <person name="Brown T."/>
            <person name="Elewa A."/>
            <person name="Iarovenko S."/>
            <person name="Subramanian E."/>
            <person name="Araus A.J."/>
            <person name="Petzold A."/>
            <person name="Susuki M."/>
            <person name="Suzuki K.-i.T."/>
            <person name="Hayashi T."/>
            <person name="Toyoda A."/>
            <person name="Oliveira C."/>
            <person name="Osipova E."/>
            <person name="Leigh N.D."/>
            <person name="Simon A."/>
            <person name="Yun M.H."/>
        </authorList>
    </citation>
    <scope>NUCLEOTIDE SEQUENCE</scope>
    <source>
        <strain evidence="2">20211129_DDA</strain>
        <tissue evidence="2">Liver</tissue>
    </source>
</reference>
<dbReference type="Proteomes" id="UP001066276">
    <property type="component" value="Chromosome 3_2"/>
</dbReference>
<dbReference type="EMBL" id="JANPWB010000006">
    <property type="protein sequence ID" value="KAJ1179016.1"/>
    <property type="molecule type" value="Genomic_DNA"/>
</dbReference>
<sequence>MKGGPDLLEGLSKPREHLEAEPAPEGDVEWEPGRNLVEEVSRRPQEGSALITDGEDKEGREWTPSSYQDAGAETEADEDEATWFKDWWTPPVKASE</sequence>
<dbReference type="AlphaFoldDB" id="A0AAV7TRY7"/>
<evidence type="ECO:0000313" key="3">
    <source>
        <dbReference type="Proteomes" id="UP001066276"/>
    </source>
</evidence>
<feature type="compositionally biased region" description="Acidic residues" evidence="1">
    <location>
        <begin position="72"/>
        <end position="81"/>
    </location>
</feature>
<name>A0AAV7TRY7_PLEWA</name>
<organism evidence="2 3">
    <name type="scientific">Pleurodeles waltl</name>
    <name type="common">Iberian ribbed newt</name>
    <dbReference type="NCBI Taxonomy" id="8319"/>
    <lineage>
        <taxon>Eukaryota</taxon>
        <taxon>Metazoa</taxon>
        <taxon>Chordata</taxon>
        <taxon>Craniata</taxon>
        <taxon>Vertebrata</taxon>
        <taxon>Euteleostomi</taxon>
        <taxon>Amphibia</taxon>
        <taxon>Batrachia</taxon>
        <taxon>Caudata</taxon>
        <taxon>Salamandroidea</taxon>
        <taxon>Salamandridae</taxon>
        <taxon>Pleurodelinae</taxon>
        <taxon>Pleurodeles</taxon>
    </lineage>
</organism>
<proteinExistence type="predicted"/>
<accession>A0AAV7TRY7</accession>
<evidence type="ECO:0000313" key="2">
    <source>
        <dbReference type="EMBL" id="KAJ1179016.1"/>
    </source>
</evidence>
<evidence type="ECO:0000256" key="1">
    <source>
        <dbReference type="SAM" id="MobiDB-lite"/>
    </source>
</evidence>
<gene>
    <name evidence="2" type="ORF">NDU88_004255</name>
</gene>
<feature type="region of interest" description="Disordered" evidence="1">
    <location>
        <begin position="1"/>
        <end position="96"/>
    </location>
</feature>
<protein>
    <submittedName>
        <fullName evidence="2">Uncharacterized protein</fullName>
    </submittedName>
</protein>
<feature type="compositionally biased region" description="Basic and acidic residues" evidence="1">
    <location>
        <begin position="36"/>
        <end position="45"/>
    </location>
</feature>
<comment type="caution">
    <text evidence="2">The sequence shown here is derived from an EMBL/GenBank/DDBJ whole genome shotgun (WGS) entry which is preliminary data.</text>
</comment>
<keyword evidence="3" id="KW-1185">Reference proteome</keyword>